<evidence type="ECO:0000313" key="2">
    <source>
        <dbReference type="EMBL" id="AUJ32642.1"/>
    </source>
</evidence>
<feature type="transmembrane region" description="Helical" evidence="1">
    <location>
        <begin position="137"/>
        <end position="160"/>
    </location>
</feature>
<dbReference type="AlphaFoldDB" id="A0A3Q8D0V4"/>
<feature type="transmembrane region" description="Helical" evidence="1">
    <location>
        <begin position="491"/>
        <end position="511"/>
    </location>
</feature>
<keyword evidence="1" id="KW-1133">Transmembrane helix</keyword>
<dbReference type="RefSeq" id="WP_148126926.1">
    <property type="nucleotide sequence ID" value="NZ_JAGPZD010000011.1"/>
</dbReference>
<protein>
    <recommendedName>
        <fullName evidence="4">Glycosyltransferase RgtA/B/C/D-like domain-containing protein</fullName>
    </recommendedName>
</protein>
<feature type="transmembrane region" description="Helical" evidence="1">
    <location>
        <begin position="7"/>
        <end position="26"/>
    </location>
</feature>
<name>A0A3Q8D0V4_9LACO</name>
<proteinExistence type="predicted"/>
<feature type="transmembrane region" description="Helical" evidence="1">
    <location>
        <begin position="224"/>
        <end position="240"/>
    </location>
</feature>
<keyword evidence="1" id="KW-0472">Membrane</keyword>
<evidence type="ECO:0000256" key="1">
    <source>
        <dbReference type="SAM" id="Phobius"/>
    </source>
</evidence>
<evidence type="ECO:0000313" key="3">
    <source>
        <dbReference type="Proteomes" id="UP000324497"/>
    </source>
</evidence>
<keyword evidence="1" id="KW-0812">Transmembrane</keyword>
<dbReference type="Proteomes" id="UP000324497">
    <property type="component" value="Chromosome"/>
</dbReference>
<gene>
    <name evidence="2" type="ORF">BSQ50_08905</name>
</gene>
<evidence type="ECO:0008006" key="4">
    <source>
        <dbReference type="Google" id="ProtNLM"/>
    </source>
</evidence>
<feature type="transmembrane region" description="Helical" evidence="1">
    <location>
        <begin position="32"/>
        <end position="50"/>
    </location>
</feature>
<accession>A0A3Q8D0V4</accession>
<feature type="transmembrane region" description="Helical" evidence="1">
    <location>
        <begin position="62"/>
        <end position="84"/>
    </location>
</feature>
<feature type="transmembrane region" description="Helical" evidence="1">
    <location>
        <begin position="435"/>
        <end position="454"/>
    </location>
</feature>
<organism evidence="2 3">
    <name type="scientific">Liquorilactobacillus nagelii</name>
    <dbReference type="NCBI Taxonomy" id="82688"/>
    <lineage>
        <taxon>Bacteria</taxon>
        <taxon>Bacillati</taxon>
        <taxon>Bacillota</taxon>
        <taxon>Bacilli</taxon>
        <taxon>Lactobacillales</taxon>
        <taxon>Lactobacillaceae</taxon>
        <taxon>Liquorilactobacillus</taxon>
    </lineage>
</organism>
<feature type="transmembrane region" description="Helical" evidence="1">
    <location>
        <begin position="172"/>
        <end position="189"/>
    </location>
</feature>
<dbReference type="KEGG" id="lng:BSQ50_08905"/>
<keyword evidence="3" id="KW-1185">Reference proteome</keyword>
<feature type="transmembrane region" description="Helical" evidence="1">
    <location>
        <begin position="195"/>
        <end position="212"/>
    </location>
</feature>
<sequence>MKIFRQFFIICLGISLIIGIVSNLFYPANISTSLIVIAICLIIGFCLPNFKHWANSLSQTTALKICYSIMGLIFIIQIIVLTFFPATVYHDPFRVLHEAELLSRNRPDWDNSTYFWRYSNNVSLTFFLSLWLKLTNIFHLSTNISLHLLALITVDSFIFLSFKSCQRFSKHSAKMLAIAAFFLFSPFAYTYYLQVYYTDLPILVILLLIFKLLADWPQKRSSQFINAVILFGLVVCGQLIKPNLIILAVAGLFLTFSLLLQQKKQSLKKLIIPLAVIGFAFAAAFPASSAVNAVSGFKANNRYSFPLTHWVWMSYNPHDHGMYNTSDVEKMISLPSKTTRQKYLAKALPERLNSLGLGGILQQWVEKVAVSLNVSTLQVAYTGGFIQAPKFYLKWQLPVHILSQAIMRSSFIWLYLIGLSRCLFQLKYRSKLDSIRELAIILAVGYISFYTLIWEAESRYGQVLLPLLLIINTLPGYELRFTWKKSLTAKFGAIILCNLVILSNLISWHTATNQIIAAQRSQLSSQYHAKTSWLLPGKSVSQKIIFNHDINKFSVAVPPKAQITGKLINDQTQQCYSLTSSGSYSGIIAAGSYHIFLRNNELRSQPIEITRTVNYRLTSAVVMINGQTSHFTSLIYKGIYKSESI</sequence>
<dbReference type="EMBL" id="CP018180">
    <property type="protein sequence ID" value="AUJ32642.1"/>
    <property type="molecule type" value="Genomic_DNA"/>
</dbReference>
<feature type="transmembrane region" description="Helical" evidence="1">
    <location>
        <begin position="274"/>
        <end position="297"/>
    </location>
</feature>
<reference evidence="2 3" key="1">
    <citation type="submission" date="2016-11" db="EMBL/GenBank/DDBJ databases">
        <title>Interaction between Lactobacillus species and yeast in water kefir.</title>
        <authorList>
            <person name="Behr J."/>
            <person name="Xu D."/>
            <person name="Vogel R.F."/>
        </authorList>
    </citation>
    <scope>NUCLEOTIDE SEQUENCE [LARGE SCALE GENOMIC DNA]</scope>
    <source>
        <strain evidence="2 3">TMW 1.1827</strain>
    </source>
</reference>